<name>A0AAX6RRY2_HETGA</name>
<feature type="region of interest" description="Disordered" evidence="1">
    <location>
        <begin position="119"/>
        <end position="146"/>
    </location>
</feature>
<keyword evidence="2" id="KW-1185">Reference proteome</keyword>
<evidence type="ECO:0000256" key="1">
    <source>
        <dbReference type="SAM" id="MobiDB-lite"/>
    </source>
</evidence>
<organism evidence="2 3">
    <name type="scientific">Heterocephalus glaber</name>
    <name type="common">Naked mole rat</name>
    <dbReference type="NCBI Taxonomy" id="10181"/>
    <lineage>
        <taxon>Eukaryota</taxon>
        <taxon>Metazoa</taxon>
        <taxon>Chordata</taxon>
        <taxon>Craniata</taxon>
        <taxon>Vertebrata</taxon>
        <taxon>Euteleostomi</taxon>
        <taxon>Mammalia</taxon>
        <taxon>Eutheria</taxon>
        <taxon>Euarchontoglires</taxon>
        <taxon>Glires</taxon>
        <taxon>Rodentia</taxon>
        <taxon>Hystricomorpha</taxon>
        <taxon>Bathyergidae</taxon>
        <taxon>Heterocephalus</taxon>
    </lineage>
</organism>
<reference evidence="3" key="1">
    <citation type="submission" date="2025-08" db="UniProtKB">
        <authorList>
            <consortium name="RefSeq"/>
        </authorList>
    </citation>
    <scope>IDENTIFICATION</scope>
</reference>
<accession>A0AAX6RRY2</accession>
<feature type="compositionally biased region" description="Basic and acidic residues" evidence="1">
    <location>
        <begin position="22"/>
        <end position="35"/>
    </location>
</feature>
<evidence type="ECO:0000313" key="2">
    <source>
        <dbReference type="Proteomes" id="UP000694906"/>
    </source>
</evidence>
<gene>
    <name evidence="3" type="primary">LOC110345328</name>
</gene>
<dbReference type="GeneID" id="110345328"/>
<evidence type="ECO:0000313" key="3">
    <source>
        <dbReference type="RefSeq" id="XP_021098080.1"/>
    </source>
</evidence>
<feature type="compositionally biased region" description="Basic and acidic residues" evidence="1">
    <location>
        <begin position="82"/>
        <end position="99"/>
    </location>
</feature>
<dbReference type="AlphaFoldDB" id="A0AAX6RRY2"/>
<protein>
    <submittedName>
        <fullName evidence="3">Uncharacterized protein LOC110345328</fullName>
    </submittedName>
</protein>
<proteinExistence type="predicted"/>
<feature type="region of interest" description="Disordered" evidence="1">
    <location>
        <begin position="1"/>
        <end position="99"/>
    </location>
</feature>
<dbReference type="Proteomes" id="UP000694906">
    <property type="component" value="Unplaced"/>
</dbReference>
<feature type="region of interest" description="Disordered" evidence="1">
    <location>
        <begin position="158"/>
        <end position="196"/>
    </location>
</feature>
<dbReference type="RefSeq" id="XP_021098080.1">
    <property type="nucleotide sequence ID" value="XM_021242421.1"/>
</dbReference>
<sequence>MPRVTEFTLHQRAPRLGPGEKGPGEKGPSGDRGDAELYTDTGSTAGDGAQEPGLADHLPAPRPRAWTGRLGRAWRLGGSGRGGDRKSRRESWRLPPREQLEKRAQLCRSLKEWDLRRNPGEVGSSLAEARGPRAWRPPAPEAQAPALGPAAFPLQARGEQASRRAQTCGGEEVQSRELSWGSPDGTPKFQRSEAAQRGHHVSSLVVQIVQPGDLIKCKRQFRTKVSSSVPSPRLCGDSAGLCFPLSSAQSLIRAADSLPSRLVSHHPAKWLRISSAGSIHSNLCFS</sequence>